<dbReference type="InterPro" id="IPR036615">
    <property type="entry name" value="Mur_ligase_C_dom_sf"/>
</dbReference>
<evidence type="ECO:0000313" key="2">
    <source>
        <dbReference type="Proteomes" id="UP000271098"/>
    </source>
</evidence>
<proteinExistence type="predicted"/>
<dbReference type="WBParaSite" id="GPUH_0001648401-mRNA-1">
    <property type="protein sequence ID" value="GPUH_0001648401-mRNA-1"/>
    <property type="gene ID" value="GPUH_0001648401"/>
</dbReference>
<sequence>MLFIIFQKCGFDRALFCPARLQSSLDVYNDQTNLMNDNKEQIAVVANHADHWRNLIGVTSSDSTVEEFDCIQKAIERIEEFECLKHGERYNDEIVVLVTGSLHLVGGVLAFIDREIDTFA</sequence>
<dbReference type="Proteomes" id="UP000271098">
    <property type="component" value="Unassembled WGS sequence"/>
</dbReference>
<reference evidence="1 2" key="2">
    <citation type="submission" date="2018-11" db="EMBL/GenBank/DDBJ databases">
        <authorList>
            <consortium name="Pathogen Informatics"/>
        </authorList>
    </citation>
    <scope>NUCLEOTIDE SEQUENCE [LARGE SCALE GENOMIC DNA]</scope>
</reference>
<dbReference type="EMBL" id="UYRT01083783">
    <property type="protein sequence ID" value="VDN27938.1"/>
    <property type="molecule type" value="Genomic_DNA"/>
</dbReference>
<dbReference type="OrthoDB" id="5212574at2759"/>
<reference evidence="3" key="1">
    <citation type="submission" date="2016-06" db="UniProtKB">
        <authorList>
            <consortium name="WormBaseParasite"/>
        </authorList>
    </citation>
    <scope>IDENTIFICATION</scope>
</reference>
<name>A0A183E671_9BILA</name>
<organism evidence="3">
    <name type="scientific">Gongylonema pulchrum</name>
    <dbReference type="NCBI Taxonomy" id="637853"/>
    <lineage>
        <taxon>Eukaryota</taxon>
        <taxon>Metazoa</taxon>
        <taxon>Ecdysozoa</taxon>
        <taxon>Nematoda</taxon>
        <taxon>Chromadorea</taxon>
        <taxon>Rhabditida</taxon>
        <taxon>Spirurina</taxon>
        <taxon>Spiruromorpha</taxon>
        <taxon>Spiruroidea</taxon>
        <taxon>Gongylonematidae</taxon>
        <taxon>Gongylonema</taxon>
    </lineage>
</organism>
<protein>
    <submittedName>
        <fullName evidence="3">Folylpolyglutamate synthase</fullName>
    </submittedName>
</protein>
<dbReference type="GO" id="GO:0016881">
    <property type="term" value="F:acid-amino acid ligase activity"/>
    <property type="evidence" value="ECO:0007669"/>
    <property type="project" value="InterPro"/>
</dbReference>
<gene>
    <name evidence="1" type="ORF">GPUH_LOCUS16462</name>
</gene>
<dbReference type="SUPFAM" id="SSF53244">
    <property type="entry name" value="MurD-like peptide ligases, peptide-binding domain"/>
    <property type="match status" value="1"/>
</dbReference>
<accession>A0A183E671</accession>
<dbReference type="Gene3D" id="3.90.190.20">
    <property type="entry name" value="Mur ligase, C-terminal domain"/>
    <property type="match status" value="1"/>
</dbReference>
<evidence type="ECO:0000313" key="1">
    <source>
        <dbReference type="EMBL" id="VDN27938.1"/>
    </source>
</evidence>
<dbReference type="AlphaFoldDB" id="A0A183E671"/>
<evidence type="ECO:0000313" key="3">
    <source>
        <dbReference type="WBParaSite" id="GPUH_0001648401-mRNA-1"/>
    </source>
</evidence>
<keyword evidence="2" id="KW-1185">Reference proteome</keyword>